<organism evidence="9 10">
    <name type="scientific">Phialocephala subalpina</name>
    <dbReference type="NCBI Taxonomy" id="576137"/>
    <lineage>
        <taxon>Eukaryota</taxon>
        <taxon>Fungi</taxon>
        <taxon>Dikarya</taxon>
        <taxon>Ascomycota</taxon>
        <taxon>Pezizomycotina</taxon>
        <taxon>Leotiomycetes</taxon>
        <taxon>Helotiales</taxon>
        <taxon>Mollisiaceae</taxon>
        <taxon>Phialocephala</taxon>
        <taxon>Phialocephala fortinii species complex</taxon>
    </lineage>
</organism>
<protein>
    <recommendedName>
        <fullName evidence="8">AB hydrolase-1 domain-containing protein</fullName>
    </recommendedName>
</protein>
<dbReference type="Pfam" id="PF12697">
    <property type="entry name" value="Abhydrolase_6"/>
    <property type="match status" value="1"/>
</dbReference>
<keyword evidence="4" id="KW-0256">Endoplasmic reticulum</keyword>
<evidence type="ECO:0000256" key="2">
    <source>
        <dbReference type="ARBA" id="ARBA00004240"/>
    </source>
</evidence>
<evidence type="ECO:0000259" key="8">
    <source>
        <dbReference type="Pfam" id="PF12697"/>
    </source>
</evidence>
<evidence type="ECO:0000256" key="3">
    <source>
        <dbReference type="ARBA" id="ARBA00004370"/>
    </source>
</evidence>
<reference evidence="9 10" key="1">
    <citation type="submission" date="2016-03" db="EMBL/GenBank/DDBJ databases">
        <authorList>
            <person name="Ploux O."/>
        </authorList>
    </citation>
    <scope>NUCLEOTIDE SEQUENCE [LARGE SCALE GENOMIC DNA]</scope>
    <source>
        <strain evidence="9 10">UAMH 11012</strain>
    </source>
</reference>
<evidence type="ECO:0000256" key="5">
    <source>
        <dbReference type="ARBA" id="ARBA00023128"/>
    </source>
</evidence>
<evidence type="ECO:0000256" key="1">
    <source>
        <dbReference type="ARBA" id="ARBA00004173"/>
    </source>
</evidence>
<evidence type="ECO:0000256" key="7">
    <source>
        <dbReference type="SAM" id="MobiDB-lite"/>
    </source>
</evidence>
<dbReference type="GO" id="GO:0005739">
    <property type="term" value="C:mitochondrion"/>
    <property type="evidence" value="ECO:0007669"/>
    <property type="project" value="UniProtKB-SubCell"/>
</dbReference>
<evidence type="ECO:0000256" key="4">
    <source>
        <dbReference type="ARBA" id="ARBA00022824"/>
    </source>
</evidence>
<dbReference type="InterPro" id="IPR052374">
    <property type="entry name" value="SERAC1"/>
</dbReference>
<keyword evidence="10" id="KW-1185">Reference proteome</keyword>
<evidence type="ECO:0000313" key="10">
    <source>
        <dbReference type="Proteomes" id="UP000184330"/>
    </source>
</evidence>
<name>A0A1L7XCR1_9HELO</name>
<dbReference type="GO" id="GO:0016020">
    <property type="term" value="C:membrane"/>
    <property type="evidence" value="ECO:0007669"/>
    <property type="project" value="UniProtKB-SubCell"/>
</dbReference>
<dbReference type="PANTHER" id="PTHR48182">
    <property type="entry name" value="PROTEIN SERAC1"/>
    <property type="match status" value="1"/>
</dbReference>
<dbReference type="Proteomes" id="UP000184330">
    <property type="component" value="Unassembled WGS sequence"/>
</dbReference>
<gene>
    <name evidence="9" type="ORF">PAC_12700</name>
</gene>
<dbReference type="Gene3D" id="3.40.50.1820">
    <property type="entry name" value="alpha/beta hydrolase"/>
    <property type="match status" value="1"/>
</dbReference>
<proteinExistence type="predicted"/>
<keyword evidence="5" id="KW-0496">Mitochondrion</keyword>
<dbReference type="OrthoDB" id="427518at2759"/>
<feature type="domain" description="AB hydrolase-1" evidence="8">
    <location>
        <begin position="76"/>
        <end position="289"/>
    </location>
</feature>
<dbReference type="EMBL" id="FJOG01000022">
    <property type="protein sequence ID" value="CZR62803.1"/>
    <property type="molecule type" value="Genomic_DNA"/>
</dbReference>
<comment type="subcellular location">
    <subcellularLocation>
        <location evidence="2">Endoplasmic reticulum</location>
    </subcellularLocation>
    <subcellularLocation>
        <location evidence="3">Membrane</location>
    </subcellularLocation>
    <subcellularLocation>
        <location evidence="1">Mitochondrion</location>
    </subcellularLocation>
</comment>
<dbReference type="GO" id="GO:0005783">
    <property type="term" value="C:endoplasmic reticulum"/>
    <property type="evidence" value="ECO:0007669"/>
    <property type="project" value="UniProtKB-SubCell"/>
</dbReference>
<accession>A0A1L7XCR1</accession>
<dbReference type="InterPro" id="IPR000073">
    <property type="entry name" value="AB_hydrolase_1"/>
</dbReference>
<dbReference type="SUPFAM" id="SSF53474">
    <property type="entry name" value="alpha/beta-Hydrolases"/>
    <property type="match status" value="1"/>
</dbReference>
<keyword evidence="6" id="KW-0472">Membrane</keyword>
<dbReference type="PANTHER" id="PTHR48182:SF2">
    <property type="entry name" value="PROTEIN SERAC1"/>
    <property type="match status" value="1"/>
</dbReference>
<dbReference type="AlphaFoldDB" id="A0A1L7XCR1"/>
<feature type="region of interest" description="Disordered" evidence="7">
    <location>
        <begin position="1"/>
        <end position="57"/>
    </location>
</feature>
<evidence type="ECO:0000256" key="6">
    <source>
        <dbReference type="ARBA" id="ARBA00023136"/>
    </source>
</evidence>
<sequence length="349" mass="38701">MSSSDPQKQVHVHAKKETIPARRAQAPPQPPAPRRSTRSTPQAQPQPQPKPKVKPFDGLKIFYDPEKRNLVANLDLVFVHGLNGDHIKTWADEDTGVVWPRDLIPQTMPNARVLSFGYNADIYDNPSVAFIRGYARTLLNLLVDMRSEIVGVRPIVLVAHSLGGLVVKQALRLARNETPFRGIAVATRGILLFSTPHHGADEDRWARIAEGFSPLAPGRSTSSHGTTKDQSADRSPLVEALKVFSRDVQDISEDFRFLAGSYALFSFYETDVWPGTRAPIVSKDSALLNLPHEDQVPLAANHVEMVRFDGLEDSKFMQVEKRIQRAAKGLPSVASTRLDMKQRGLVSAK</sequence>
<feature type="region of interest" description="Disordered" evidence="7">
    <location>
        <begin position="213"/>
        <end position="234"/>
    </location>
</feature>
<dbReference type="InterPro" id="IPR029058">
    <property type="entry name" value="AB_hydrolase_fold"/>
</dbReference>
<evidence type="ECO:0000313" key="9">
    <source>
        <dbReference type="EMBL" id="CZR62803.1"/>
    </source>
</evidence>